<dbReference type="RefSeq" id="WP_318757570.1">
    <property type="nucleotide sequence ID" value="NZ_JAWUZT010000018.1"/>
</dbReference>
<sequence length="200" mass="23250">MKNKAALLFGALAVVVAGVTIFNIYLNHNISNTTALKQIQVTNESLQEENKELKKQLSEVRPSAQEQQKRDYLNTVHQFIDVSYHREKDGFEERKKIAKSIMDKELYEQFYPSEKFVYGDSYTSTPNDVQLYVQQYDGGQEEVEMIAEFTNHLVIKDENVDDQTHDIIKVSLRKEENKWVVYSIEELKTEMMKEGSRSGI</sequence>
<keyword evidence="2" id="KW-1185">Reference proteome</keyword>
<organism evidence="1 2">
    <name type="scientific">Priestia flexa</name>
    <dbReference type="NCBI Taxonomy" id="86664"/>
    <lineage>
        <taxon>Bacteria</taxon>
        <taxon>Bacillati</taxon>
        <taxon>Bacillota</taxon>
        <taxon>Bacilli</taxon>
        <taxon>Bacillales</taxon>
        <taxon>Bacillaceae</taxon>
        <taxon>Priestia</taxon>
    </lineage>
</organism>
<name>A0ABU4J517_9BACI</name>
<gene>
    <name evidence="1" type="ORF">RIB56_08095</name>
</gene>
<evidence type="ECO:0000313" key="2">
    <source>
        <dbReference type="Proteomes" id="UP001284771"/>
    </source>
</evidence>
<dbReference type="Proteomes" id="UP001284771">
    <property type="component" value="Unassembled WGS sequence"/>
</dbReference>
<accession>A0ABU4J517</accession>
<reference evidence="2" key="1">
    <citation type="submission" date="2023-07" db="EMBL/GenBank/DDBJ databases">
        <title>Draft genomic sequences of Priestia flexa CCM isolated from the soil of an abandoned mine contaminated by free cyanide in the high Andean zone of Tacna, Peru.</title>
        <authorList>
            <person name="Caceda Quiroz C.J."/>
            <person name="Maraza Chooque G.J."/>
            <person name="Fora Quispe G.L."/>
            <person name="Carpio Mamani M."/>
        </authorList>
    </citation>
    <scope>NUCLEOTIDE SEQUENCE [LARGE SCALE GENOMIC DNA]</scope>
    <source>
        <strain evidence="2">CCM</strain>
    </source>
</reference>
<dbReference type="EMBL" id="JAWUZT010000018">
    <property type="protein sequence ID" value="MDW8516092.1"/>
    <property type="molecule type" value="Genomic_DNA"/>
</dbReference>
<evidence type="ECO:0000313" key="1">
    <source>
        <dbReference type="EMBL" id="MDW8516092.1"/>
    </source>
</evidence>
<proteinExistence type="predicted"/>
<comment type="caution">
    <text evidence="1">The sequence shown here is derived from an EMBL/GenBank/DDBJ whole genome shotgun (WGS) entry which is preliminary data.</text>
</comment>
<protein>
    <submittedName>
        <fullName evidence="1">MerR family transcriptional regulator</fullName>
    </submittedName>
</protein>